<proteinExistence type="predicted"/>
<evidence type="ECO:0000313" key="2">
    <source>
        <dbReference type="EMBL" id="VTJ88349.1"/>
    </source>
</evidence>
<sequence>DVVFWEVVTSRGPPGSSLATPCSYLPQRRPPRCVLPCPRVSDHIPWGTAGLPHTGVADSSVAWGLAWLGSIQGNQRQVREGPSPSGGCSALGTGEQQLPLLTTSVLSDLQACTLLSGRWSLQRLSLQQSLRVSSGECPASRPRPAQAQPLGSQERREQPGRRVVTSYHIFALSKEGAQDLPQRPGQQPQAGLSQADFLLGPVSSSQGLGVDAMVDTTSCLRGQPLVTPLTS</sequence>
<feature type="compositionally biased region" description="Low complexity" evidence="1">
    <location>
        <begin position="132"/>
        <end position="149"/>
    </location>
</feature>
<dbReference type="Proteomes" id="UP000335636">
    <property type="component" value="Unassembled WGS sequence"/>
</dbReference>
<gene>
    <name evidence="2" type="ORF">MONAX_5E040968</name>
</gene>
<dbReference type="EMBL" id="CABDUW010002925">
    <property type="protein sequence ID" value="VTJ88349.1"/>
    <property type="molecule type" value="Genomic_DNA"/>
</dbReference>
<evidence type="ECO:0000256" key="1">
    <source>
        <dbReference type="SAM" id="MobiDB-lite"/>
    </source>
</evidence>
<comment type="caution">
    <text evidence="2">The sequence shown here is derived from an EMBL/GenBank/DDBJ whole genome shotgun (WGS) entry which is preliminary data.</text>
</comment>
<feature type="region of interest" description="Disordered" evidence="1">
    <location>
        <begin position="132"/>
        <end position="161"/>
    </location>
</feature>
<protein>
    <submittedName>
        <fullName evidence="2">Uncharacterized protein</fullName>
    </submittedName>
</protein>
<keyword evidence="3" id="KW-1185">Reference proteome</keyword>
<accession>A0A5E4D624</accession>
<name>A0A5E4D624_MARMO</name>
<reference evidence="2" key="1">
    <citation type="submission" date="2019-04" db="EMBL/GenBank/DDBJ databases">
        <authorList>
            <person name="Alioto T."/>
            <person name="Alioto T."/>
        </authorList>
    </citation>
    <scope>NUCLEOTIDE SEQUENCE [LARGE SCALE GENOMIC DNA]</scope>
</reference>
<dbReference type="AlphaFoldDB" id="A0A5E4D624"/>
<evidence type="ECO:0000313" key="3">
    <source>
        <dbReference type="Proteomes" id="UP000335636"/>
    </source>
</evidence>
<feature type="non-terminal residue" evidence="2">
    <location>
        <position position="1"/>
    </location>
</feature>
<organism evidence="2 3">
    <name type="scientific">Marmota monax</name>
    <name type="common">Woodchuck</name>
    <dbReference type="NCBI Taxonomy" id="9995"/>
    <lineage>
        <taxon>Eukaryota</taxon>
        <taxon>Metazoa</taxon>
        <taxon>Chordata</taxon>
        <taxon>Craniata</taxon>
        <taxon>Vertebrata</taxon>
        <taxon>Euteleostomi</taxon>
        <taxon>Mammalia</taxon>
        <taxon>Eutheria</taxon>
        <taxon>Euarchontoglires</taxon>
        <taxon>Glires</taxon>
        <taxon>Rodentia</taxon>
        <taxon>Sciuromorpha</taxon>
        <taxon>Sciuridae</taxon>
        <taxon>Xerinae</taxon>
        <taxon>Marmotini</taxon>
        <taxon>Marmota</taxon>
    </lineage>
</organism>